<evidence type="ECO:0000313" key="2">
    <source>
        <dbReference type="Proteomes" id="UP000009887"/>
    </source>
</evidence>
<organism evidence="1 2">
    <name type="scientific">Sphingobium yanoikuyae ATCC 51230</name>
    <dbReference type="NCBI Taxonomy" id="883163"/>
    <lineage>
        <taxon>Bacteria</taxon>
        <taxon>Pseudomonadati</taxon>
        <taxon>Pseudomonadota</taxon>
        <taxon>Alphaproteobacteria</taxon>
        <taxon>Sphingomonadales</taxon>
        <taxon>Sphingomonadaceae</taxon>
        <taxon>Sphingobium</taxon>
    </lineage>
</organism>
<evidence type="ECO:0008006" key="3">
    <source>
        <dbReference type="Google" id="ProtNLM"/>
    </source>
</evidence>
<protein>
    <recommendedName>
        <fullName evidence="3">SEC-C domain-containing protein</fullName>
    </recommendedName>
</protein>
<proteinExistence type="predicted"/>
<dbReference type="EMBL" id="AGZU01000010">
    <property type="protein sequence ID" value="EKU74030.1"/>
    <property type="molecule type" value="Genomic_DNA"/>
</dbReference>
<evidence type="ECO:0000313" key="1">
    <source>
        <dbReference type="EMBL" id="EKU74030.1"/>
    </source>
</evidence>
<keyword evidence="2" id="KW-1185">Reference proteome</keyword>
<dbReference type="AlphaFoldDB" id="K9D935"/>
<gene>
    <name evidence="1" type="ORF">HMPREF9718_03359</name>
</gene>
<comment type="caution">
    <text evidence="1">The sequence shown here is derived from an EMBL/GenBank/DDBJ whole genome shotgun (WGS) entry which is preliminary data.</text>
</comment>
<accession>K9D935</accession>
<dbReference type="HOGENOM" id="CLU_686775_0_0_5"/>
<dbReference type="Proteomes" id="UP000009887">
    <property type="component" value="Unassembled WGS sequence"/>
</dbReference>
<dbReference type="PATRIC" id="fig|883163.3.peg.3423"/>
<dbReference type="SUPFAM" id="SSF103642">
    <property type="entry name" value="Sec-C motif"/>
    <property type="match status" value="1"/>
</dbReference>
<sequence>MTQSDGGGSNALCQCGSGEQYKHCCDSIAPSAAPLPIEETGLPSGLVEAAKKAYAHMRARNEWPLRYGATPPSATLRWQGQRIVSAGNRLYEVPTEQSWYGFLYNLLIQELGADWFDQENEKADGHRHILVDWYRDICIRELDEEGFFTRFELGNEVGSTLAFRSIAYDVFCMMQAMNLSAKLMARLRHPDQFEGARYELWVAATLARAGFSLEFADEDDRSSKHGEGIATHKETGKTYWIEAKRKHRPYFDYLQAMLDKVVLKIDAKLVAAAMQKPAEDERLIFIDVNRPPWHRNDIKAPWIRAFRSSLKKLEMQREFRDAPERNAFVLVTNHPYHYVSNIEPDPQQHFFTTSFNKSELHWETFEADHPVVYNLMRSITDHFSIPETFLEDPTAAQGRSV</sequence>
<name>K9D935_SPHYA</name>
<reference evidence="1 2" key="1">
    <citation type="submission" date="2012-09" db="EMBL/GenBank/DDBJ databases">
        <title>The Genome Sequence of Sphingobium yanoikuyae ATCC 51230.</title>
        <authorList>
            <consortium name="The Broad Institute Genome Sequencing Platform"/>
            <person name="Earl A."/>
            <person name="Ward D."/>
            <person name="Feldgarden M."/>
            <person name="Gevers D."/>
            <person name="Huys G."/>
            <person name="Walker B."/>
            <person name="Young S.K."/>
            <person name="Zeng Q."/>
            <person name="Gargeya S."/>
            <person name="Fitzgerald M."/>
            <person name="Haas B."/>
            <person name="Abouelleil A."/>
            <person name="Alvarado L."/>
            <person name="Arachchi H.M."/>
            <person name="Berlin A.M."/>
            <person name="Chapman S.B."/>
            <person name="Goldberg J."/>
            <person name="Griggs A."/>
            <person name="Gujja S."/>
            <person name="Hansen M."/>
            <person name="Howarth C."/>
            <person name="Imamovic A."/>
            <person name="Larimer J."/>
            <person name="McCowen C."/>
            <person name="Montmayeur A."/>
            <person name="Murphy C."/>
            <person name="Neiman D."/>
            <person name="Pearson M."/>
            <person name="Priest M."/>
            <person name="Roberts A."/>
            <person name="Saif S."/>
            <person name="Shea T."/>
            <person name="Sisk P."/>
            <person name="Sykes S."/>
            <person name="Wortman J."/>
            <person name="Nusbaum C."/>
            <person name="Birren B."/>
        </authorList>
    </citation>
    <scope>NUCLEOTIDE SEQUENCE [LARGE SCALE GENOMIC DNA]</scope>
    <source>
        <strain evidence="1 2">ATCC 51230</strain>
    </source>
</reference>